<organism evidence="1 2">
    <name type="scientific">Coemansia biformis</name>
    <dbReference type="NCBI Taxonomy" id="1286918"/>
    <lineage>
        <taxon>Eukaryota</taxon>
        <taxon>Fungi</taxon>
        <taxon>Fungi incertae sedis</taxon>
        <taxon>Zoopagomycota</taxon>
        <taxon>Kickxellomycotina</taxon>
        <taxon>Kickxellomycetes</taxon>
        <taxon>Kickxellales</taxon>
        <taxon>Kickxellaceae</taxon>
        <taxon>Coemansia</taxon>
    </lineage>
</organism>
<evidence type="ECO:0000313" key="2">
    <source>
        <dbReference type="Proteomes" id="UP001143981"/>
    </source>
</evidence>
<sequence>MGPPDALKIGDLARRLALLLALASIWRPRSDLGGLLKGDLQLIGPCQDPTAIYLYARTAKEGGSKSPTIQRLPDSPNICP</sequence>
<dbReference type="EMBL" id="JANBOI010001626">
    <property type="protein sequence ID" value="KAJ1726326.1"/>
    <property type="molecule type" value="Genomic_DNA"/>
</dbReference>
<name>A0A9W7Y969_9FUNG</name>
<comment type="caution">
    <text evidence="1">The sequence shown here is derived from an EMBL/GenBank/DDBJ whole genome shotgun (WGS) entry which is preliminary data.</text>
</comment>
<dbReference type="OrthoDB" id="2287509at2759"/>
<feature type="non-terminal residue" evidence="1">
    <location>
        <position position="80"/>
    </location>
</feature>
<dbReference type="Proteomes" id="UP001143981">
    <property type="component" value="Unassembled WGS sequence"/>
</dbReference>
<evidence type="ECO:0000313" key="1">
    <source>
        <dbReference type="EMBL" id="KAJ1726326.1"/>
    </source>
</evidence>
<dbReference type="AlphaFoldDB" id="A0A9W7Y969"/>
<keyword evidence="2" id="KW-1185">Reference proteome</keyword>
<gene>
    <name evidence="1" type="ORF">LPJ61_005262</name>
</gene>
<reference evidence="1" key="1">
    <citation type="submission" date="2022-07" db="EMBL/GenBank/DDBJ databases">
        <title>Phylogenomic reconstructions and comparative analyses of Kickxellomycotina fungi.</title>
        <authorList>
            <person name="Reynolds N.K."/>
            <person name="Stajich J.E."/>
            <person name="Barry K."/>
            <person name="Grigoriev I.V."/>
            <person name="Crous P."/>
            <person name="Smith M.E."/>
        </authorList>
    </citation>
    <scope>NUCLEOTIDE SEQUENCE</scope>
    <source>
        <strain evidence="1">BCRC 34381</strain>
    </source>
</reference>
<protein>
    <submittedName>
        <fullName evidence="1">Uncharacterized protein</fullName>
    </submittedName>
</protein>
<accession>A0A9W7Y969</accession>
<proteinExistence type="predicted"/>